<organism evidence="1 4">
    <name type="scientific">Arctia plantaginis</name>
    <name type="common">Wood tiger moth</name>
    <name type="synonym">Phalaena plantaginis</name>
    <dbReference type="NCBI Taxonomy" id="874455"/>
    <lineage>
        <taxon>Eukaryota</taxon>
        <taxon>Metazoa</taxon>
        <taxon>Ecdysozoa</taxon>
        <taxon>Arthropoda</taxon>
        <taxon>Hexapoda</taxon>
        <taxon>Insecta</taxon>
        <taxon>Pterygota</taxon>
        <taxon>Neoptera</taxon>
        <taxon>Endopterygota</taxon>
        <taxon>Lepidoptera</taxon>
        <taxon>Glossata</taxon>
        <taxon>Ditrysia</taxon>
        <taxon>Noctuoidea</taxon>
        <taxon>Erebidae</taxon>
        <taxon>Arctiinae</taxon>
        <taxon>Arctia</taxon>
    </lineage>
</organism>
<dbReference type="OrthoDB" id="7491133at2759"/>
<dbReference type="EMBL" id="CADEBD010000294">
    <property type="protein sequence ID" value="CAB3234006.1"/>
    <property type="molecule type" value="Genomic_DNA"/>
</dbReference>
<keyword evidence="3" id="KW-1185">Reference proteome</keyword>
<dbReference type="Proteomes" id="UP000494256">
    <property type="component" value="Unassembled WGS sequence"/>
</dbReference>
<gene>
    <name evidence="2" type="ORF">APLA_LOCUS13977</name>
    <name evidence="1" type="ORF">APLA_LOCUS6322</name>
</gene>
<dbReference type="EMBL" id="CADEBC010000561">
    <property type="protein sequence ID" value="CAB3253252.1"/>
    <property type="molecule type" value="Genomic_DNA"/>
</dbReference>
<dbReference type="Proteomes" id="UP000494106">
    <property type="component" value="Unassembled WGS sequence"/>
</dbReference>
<proteinExistence type="predicted"/>
<name>A0A8S0ZKU9_ARCPL</name>
<evidence type="ECO:0000313" key="3">
    <source>
        <dbReference type="Proteomes" id="UP000494106"/>
    </source>
</evidence>
<reference evidence="3 4" key="1">
    <citation type="submission" date="2020-04" db="EMBL/GenBank/DDBJ databases">
        <authorList>
            <person name="Wallbank WR R."/>
            <person name="Pardo Diaz C."/>
            <person name="Kozak K."/>
            <person name="Martin S."/>
            <person name="Jiggins C."/>
            <person name="Moest M."/>
            <person name="Warren A I."/>
            <person name="Byers J.R.P. K."/>
            <person name="Montejo-Kovacevich G."/>
            <person name="Yen C E."/>
        </authorList>
    </citation>
    <scope>NUCLEOTIDE SEQUENCE [LARGE SCALE GENOMIC DNA]</scope>
</reference>
<protein>
    <submittedName>
        <fullName evidence="1">Uncharacterized protein</fullName>
    </submittedName>
</protein>
<sequence>MELYPKTEIQSFHLDLPTEPCPRNLFISLVSKKYLAALYLVEPSIFPQNWPLIVKVSPMGAWNTLNKIVIKYLNSRYSPQGLQIGKNETALLALAQKISENISNDINGNDGNSSKILDAMKPQNDEFDLLSEKLQIVFDLVASDIVKLTGREVTIHISIDDKKIKLTKLPKVESFDELKLFNL</sequence>
<evidence type="ECO:0000313" key="1">
    <source>
        <dbReference type="EMBL" id="CAB3234006.1"/>
    </source>
</evidence>
<evidence type="ECO:0000313" key="4">
    <source>
        <dbReference type="Proteomes" id="UP000494256"/>
    </source>
</evidence>
<comment type="caution">
    <text evidence="1">The sequence shown here is derived from an EMBL/GenBank/DDBJ whole genome shotgun (WGS) entry which is preliminary data.</text>
</comment>
<evidence type="ECO:0000313" key="2">
    <source>
        <dbReference type="EMBL" id="CAB3253252.1"/>
    </source>
</evidence>
<dbReference type="AlphaFoldDB" id="A0A8S0ZKU9"/>
<accession>A0A8S0ZKU9</accession>